<dbReference type="PROSITE" id="PS00409">
    <property type="entry name" value="PROKAR_NTER_METHYL"/>
    <property type="match status" value="1"/>
</dbReference>
<dbReference type="Pfam" id="PF00114">
    <property type="entry name" value="Pilin"/>
    <property type="match status" value="1"/>
</dbReference>
<evidence type="ECO:0000313" key="6">
    <source>
        <dbReference type="Proteomes" id="UP000501692"/>
    </source>
</evidence>
<organism evidence="5 6">
    <name type="scientific">Acinetobacter pittii</name>
    <name type="common">Acinetobacter genomosp. 3</name>
    <dbReference type="NCBI Taxonomy" id="48296"/>
    <lineage>
        <taxon>Bacteria</taxon>
        <taxon>Pseudomonadati</taxon>
        <taxon>Pseudomonadota</taxon>
        <taxon>Gammaproteobacteria</taxon>
        <taxon>Moraxellales</taxon>
        <taxon>Moraxellaceae</taxon>
        <taxon>Acinetobacter</taxon>
        <taxon>Acinetobacter calcoaceticus/baumannii complex</taxon>
    </lineage>
</organism>
<dbReference type="PANTHER" id="PTHR30093">
    <property type="entry name" value="GENERAL SECRETION PATHWAY PROTEIN G"/>
    <property type="match status" value="1"/>
</dbReference>
<name>A0A6H0FQA7_ACIPI</name>
<gene>
    <name evidence="5" type="ORF">G8E09_01665</name>
</gene>
<dbReference type="InterPro" id="IPR001082">
    <property type="entry name" value="Pilin"/>
</dbReference>
<reference evidence="5 6" key="1">
    <citation type="submission" date="2020-03" db="EMBL/GenBank/DDBJ databases">
        <authorList>
            <person name="Zhang L."/>
            <person name="Han X."/>
            <person name="Chen Y."/>
            <person name="Yu Y."/>
        </authorList>
    </citation>
    <scope>NUCLEOTIDE SEQUENCE [LARGE SCALE GENOMIC DNA]</scope>
    <source>
        <strain evidence="5 6">A1254</strain>
    </source>
</reference>
<keyword evidence="4" id="KW-0812">Transmembrane</keyword>
<evidence type="ECO:0000256" key="4">
    <source>
        <dbReference type="SAM" id="Phobius"/>
    </source>
</evidence>
<keyword evidence="2" id="KW-0488">Methylation</keyword>
<dbReference type="EMBL" id="CP049806">
    <property type="protein sequence ID" value="QIT16529.1"/>
    <property type="molecule type" value="Genomic_DNA"/>
</dbReference>
<comment type="similarity">
    <text evidence="1 3">Belongs to the N-Me-Phe pilin family.</text>
</comment>
<sequence>MNAQKGFTLIELMIVVAIIGILAAIAIPAYQDYIAKSQASEAMTIADGLKTNIQTNLQSNSCFSGGATAAVAGTDTVSGKYGSATITTISGTAAANNLVCGITYTFKTTGVSSKIAAKVLALQTNDNGVLSKAASGTTINDKYLPNSLTVSGS</sequence>
<accession>A0A6H0FQA7</accession>
<keyword evidence="4" id="KW-1133">Transmembrane helix</keyword>
<dbReference type="PANTHER" id="PTHR30093:SF34">
    <property type="entry name" value="PREPILIN PEPTIDASE-DEPENDENT PROTEIN D"/>
    <property type="match status" value="1"/>
</dbReference>
<evidence type="ECO:0000256" key="3">
    <source>
        <dbReference type="RuleBase" id="RU000389"/>
    </source>
</evidence>
<dbReference type="GO" id="GO:0043107">
    <property type="term" value="P:type IV pilus-dependent motility"/>
    <property type="evidence" value="ECO:0007669"/>
    <property type="project" value="TreeGrafter"/>
</dbReference>
<dbReference type="AlphaFoldDB" id="A0A6H0FQA7"/>
<protein>
    <submittedName>
        <fullName evidence="5">Pilin</fullName>
    </submittedName>
</protein>
<dbReference type="Proteomes" id="UP000501692">
    <property type="component" value="Chromosome"/>
</dbReference>
<dbReference type="GO" id="GO:0007155">
    <property type="term" value="P:cell adhesion"/>
    <property type="evidence" value="ECO:0007669"/>
    <property type="project" value="InterPro"/>
</dbReference>
<dbReference type="RefSeq" id="WP_167562963.1">
    <property type="nucleotide sequence ID" value="NZ_CP049806.1"/>
</dbReference>
<dbReference type="NCBIfam" id="TIGR02532">
    <property type="entry name" value="IV_pilin_GFxxxE"/>
    <property type="match status" value="1"/>
</dbReference>
<evidence type="ECO:0000313" key="5">
    <source>
        <dbReference type="EMBL" id="QIT16529.1"/>
    </source>
</evidence>
<dbReference type="GO" id="GO:0044096">
    <property type="term" value="C:type IV pilus"/>
    <property type="evidence" value="ECO:0007669"/>
    <property type="project" value="TreeGrafter"/>
</dbReference>
<evidence type="ECO:0000256" key="1">
    <source>
        <dbReference type="ARBA" id="ARBA00005233"/>
    </source>
</evidence>
<dbReference type="SUPFAM" id="SSF54523">
    <property type="entry name" value="Pili subunits"/>
    <property type="match status" value="1"/>
</dbReference>
<proteinExistence type="inferred from homology"/>
<dbReference type="Pfam" id="PF07963">
    <property type="entry name" value="N_methyl"/>
    <property type="match status" value="1"/>
</dbReference>
<feature type="transmembrane region" description="Helical" evidence="4">
    <location>
        <begin position="12"/>
        <end position="30"/>
    </location>
</feature>
<keyword evidence="3" id="KW-0281">Fimbrium</keyword>
<keyword evidence="4" id="KW-0472">Membrane</keyword>
<evidence type="ECO:0000256" key="2">
    <source>
        <dbReference type="ARBA" id="ARBA00022481"/>
    </source>
</evidence>
<dbReference type="Gene3D" id="3.30.700.10">
    <property type="entry name" value="Glycoprotein, Type 4 Pilin"/>
    <property type="match status" value="1"/>
</dbReference>
<dbReference type="InterPro" id="IPR012902">
    <property type="entry name" value="N_methyl_site"/>
</dbReference>
<dbReference type="InterPro" id="IPR045584">
    <property type="entry name" value="Pilin-like"/>
</dbReference>